<evidence type="ECO:0000313" key="5">
    <source>
        <dbReference type="EMBL" id="AVO46097.1"/>
    </source>
</evidence>
<dbReference type="Pfam" id="PF01037">
    <property type="entry name" value="AsnC_trans_reg"/>
    <property type="match status" value="1"/>
</dbReference>
<dbReference type="SUPFAM" id="SSF54909">
    <property type="entry name" value="Dimeric alpha+beta barrel"/>
    <property type="match status" value="1"/>
</dbReference>
<dbReference type="GO" id="GO:0043200">
    <property type="term" value="P:response to amino acid"/>
    <property type="evidence" value="ECO:0007669"/>
    <property type="project" value="TreeGrafter"/>
</dbReference>
<feature type="domain" description="HTH asnC-type" evidence="4">
    <location>
        <begin position="7"/>
        <end position="68"/>
    </location>
</feature>
<keyword evidence="2" id="KW-0238">DNA-binding</keyword>
<dbReference type="Gene3D" id="1.10.10.10">
    <property type="entry name" value="Winged helix-like DNA-binding domain superfamily/Winged helix DNA-binding domain"/>
    <property type="match status" value="1"/>
</dbReference>
<dbReference type="OrthoDB" id="9803143at2"/>
<dbReference type="Pfam" id="PF13412">
    <property type="entry name" value="HTH_24"/>
    <property type="match status" value="1"/>
</dbReference>
<keyword evidence="3" id="KW-0804">Transcription</keyword>
<dbReference type="PANTHER" id="PTHR30154">
    <property type="entry name" value="LEUCINE-RESPONSIVE REGULATORY PROTEIN"/>
    <property type="match status" value="1"/>
</dbReference>
<dbReference type="InterPro" id="IPR019887">
    <property type="entry name" value="Tscrpt_reg_AsnC/Lrp_C"/>
</dbReference>
<evidence type="ECO:0000256" key="1">
    <source>
        <dbReference type="ARBA" id="ARBA00023015"/>
    </source>
</evidence>
<evidence type="ECO:0000256" key="2">
    <source>
        <dbReference type="ARBA" id="ARBA00023125"/>
    </source>
</evidence>
<organism evidence="5 6">
    <name type="scientific">Phreatobacter cathodiphilus</name>
    <dbReference type="NCBI Taxonomy" id="1868589"/>
    <lineage>
        <taxon>Bacteria</taxon>
        <taxon>Pseudomonadati</taxon>
        <taxon>Pseudomonadota</taxon>
        <taxon>Alphaproteobacteria</taxon>
        <taxon>Hyphomicrobiales</taxon>
        <taxon>Phreatobacteraceae</taxon>
        <taxon>Phreatobacter</taxon>
    </lineage>
</organism>
<evidence type="ECO:0000259" key="4">
    <source>
        <dbReference type="PROSITE" id="PS50956"/>
    </source>
</evidence>
<dbReference type="AlphaFoldDB" id="A0A2S0NDI2"/>
<name>A0A2S0NDI2_9HYPH</name>
<keyword evidence="1" id="KW-0805">Transcription regulation</keyword>
<gene>
    <name evidence="5" type="ORF">C6569_14015</name>
</gene>
<dbReference type="RefSeq" id="WP_106749438.1">
    <property type="nucleotide sequence ID" value="NZ_CP027668.1"/>
</dbReference>
<accession>A0A2S0NDI2</accession>
<dbReference type="PANTHER" id="PTHR30154:SF46">
    <property type="entry name" value="TRANSCRIPTIONAL REGULATORY PROTEIN"/>
    <property type="match status" value="1"/>
</dbReference>
<dbReference type="PROSITE" id="PS50956">
    <property type="entry name" value="HTH_ASNC_2"/>
    <property type="match status" value="1"/>
</dbReference>
<dbReference type="KEGG" id="phr:C6569_14015"/>
<protein>
    <submittedName>
        <fullName evidence="5">AsnC family transcriptional regulator</fullName>
    </submittedName>
</protein>
<evidence type="ECO:0000313" key="6">
    <source>
        <dbReference type="Proteomes" id="UP000237889"/>
    </source>
</evidence>
<dbReference type="GO" id="GO:0006355">
    <property type="term" value="P:regulation of DNA-templated transcription"/>
    <property type="evidence" value="ECO:0007669"/>
    <property type="project" value="UniProtKB-ARBA"/>
</dbReference>
<dbReference type="EMBL" id="CP027668">
    <property type="protein sequence ID" value="AVO46097.1"/>
    <property type="molecule type" value="Genomic_DNA"/>
</dbReference>
<dbReference type="InterPro" id="IPR000485">
    <property type="entry name" value="AsnC-type_HTH_dom"/>
</dbReference>
<dbReference type="PRINTS" id="PR00033">
    <property type="entry name" value="HTHASNC"/>
</dbReference>
<proteinExistence type="predicted"/>
<dbReference type="InterPro" id="IPR011008">
    <property type="entry name" value="Dimeric_a/b-barrel"/>
</dbReference>
<dbReference type="InterPro" id="IPR036390">
    <property type="entry name" value="WH_DNA-bd_sf"/>
</dbReference>
<dbReference type="InterPro" id="IPR019888">
    <property type="entry name" value="Tscrpt_reg_AsnC-like"/>
</dbReference>
<dbReference type="InterPro" id="IPR036388">
    <property type="entry name" value="WH-like_DNA-bd_sf"/>
</dbReference>
<dbReference type="Gene3D" id="3.30.70.920">
    <property type="match status" value="1"/>
</dbReference>
<reference evidence="5 6" key="1">
    <citation type="submission" date="2018-03" db="EMBL/GenBank/DDBJ databases">
        <title>Genome sequencing of Phreatobacter sp.</title>
        <authorList>
            <person name="Kim S.-J."/>
            <person name="Heo J."/>
            <person name="Kwon S.-W."/>
        </authorList>
    </citation>
    <scope>NUCLEOTIDE SEQUENCE [LARGE SCALE GENOMIC DNA]</scope>
    <source>
        <strain evidence="5 6">S-12</strain>
    </source>
</reference>
<keyword evidence="6" id="KW-1185">Reference proteome</keyword>
<dbReference type="GO" id="GO:0005829">
    <property type="term" value="C:cytosol"/>
    <property type="evidence" value="ECO:0007669"/>
    <property type="project" value="TreeGrafter"/>
</dbReference>
<dbReference type="SUPFAM" id="SSF46785">
    <property type="entry name" value="Winged helix' DNA-binding domain"/>
    <property type="match status" value="1"/>
</dbReference>
<dbReference type="Proteomes" id="UP000237889">
    <property type="component" value="Chromosome"/>
</dbReference>
<dbReference type="GO" id="GO:0043565">
    <property type="term" value="F:sequence-specific DNA binding"/>
    <property type="evidence" value="ECO:0007669"/>
    <property type="project" value="InterPro"/>
</dbReference>
<evidence type="ECO:0000256" key="3">
    <source>
        <dbReference type="ARBA" id="ARBA00023163"/>
    </source>
</evidence>
<dbReference type="CDD" id="cd00090">
    <property type="entry name" value="HTH_ARSR"/>
    <property type="match status" value="1"/>
</dbReference>
<sequence length="170" mass="18726">MNESVSVDGFDLRLLDALQEDGARTNQQLADIVRLSASQVSRRRQRLEEEGLIRRYRADLDAARLGFGVTVYIFVSLATHSGLNAKRFGDLVRAMPEVQEAHAMTGDADYLLKLVVRDLKGLSTLVNEVLLPHESVARVRSSIVLETLKDQALLPLSPRTGGYGTVAPAR</sequence>
<dbReference type="SMART" id="SM00344">
    <property type="entry name" value="HTH_ASNC"/>
    <property type="match status" value="1"/>
</dbReference>
<dbReference type="InterPro" id="IPR011991">
    <property type="entry name" value="ArsR-like_HTH"/>
</dbReference>